<dbReference type="GO" id="GO:0033617">
    <property type="term" value="P:mitochondrial respiratory chain complex IV assembly"/>
    <property type="evidence" value="ECO:0007669"/>
    <property type="project" value="TreeGrafter"/>
</dbReference>
<keyword evidence="5 6" id="KW-0472">Membrane</keyword>
<dbReference type="GO" id="GO:0005743">
    <property type="term" value="C:mitochondrial inner membrane"/>
    <property type="evidence" value="ECO:0007669"/>
    <property type="project" value="TreeGrafter"/>
</dbReference>
<evidence type="ECO:0000256" key="3">
    <source>
        <dbReference type="ARBA" id="ARBA00022692"/>
    </source>
</evidence>
<comment type="subcellular location">
    <subcellularLocation>
        <location evidence="1">Membrane</location>
        <topology evidence="1">Multi-pass membrane protein</topology>
    </subcellularLocation>
</comment>
<dbReference type="InterPro" id="IPR001708">
    <property type="entry name" value="YidC/ALB3/OXA1/COX18"/>
</dbReference>
<evidence type="ECO:0000313" key="8">
    <source>
        <dbReference type="Proteomes" id="UP000325902"/>
    </source>
</evidence>
<dbReference type="EMBL" id="VCHE01000045">
    <property type="protein sequence ID" value="KAB2574317.1"/>
    <property type="molecule type" value="Genomic_DNA"/>
</dbReference>
<comment type="similarity">
    <text evidence="2">Belongs to the OXA1/ALB3/YidC family.</text>
</comment>
<keyword evidence="8" id="KW-1185">Reference proteome</keyword>
<dbReference type="PANTHER" id="PTHR12428">
    <property type="entry name" value="OXA1"/>
    <property type="match status" value="1"/>
</dbReference>
<keyword evidence="4 6" id="KW-1133">Transmembrane helix</keyword>
<accession>A0A5N5D9M1</accession>
<feature type="transmembrane region" description="Helical" evidence="6">
    <location>
        <begin position="304"/>
        <end position="323"/>
    </location>
</feature>
<dbReference type="Proteomes" id="UP000325902">
    <property type="component" value="Unassembled WGS sequence"/>
</dbReference>
<reference evidence="7 8" key="1">
    <citation type="journal article" date="2019" name="Sci. Rep.">
        <title>A multi-omics analysis of the grapevine pathogen Lasiodiplodia theobromae reveals that temperature affects the expression of virulence- and pathogenicity-related genes.</title>
        <authorList>
            <person name="Felix C."/>
            <person name="Meneses R."/>
            <person name="Goncalves M.F.M."/>
            <person name="Tilleman L."/>
            <person name="Duarte A.S."/>
            <person name="Jorrin-Novo J.V."/>
            <person name="Van de Peer Y."/>
            <person name="Deforce D."/>
            <person name="Van Nieuwerburgh F."/>
            <person name="Esteves A.C."/>
            <person name="Alves A."/>
        </authorList>
    </citation>
    <scope>NUCLEOTIDE SEQUENCE [LARGE SCALE GENOMIC DNA]</scope>
    <source>
        <strain evidence="7 8">LA-SOL3</strain>
    </source>
</reference>
<proteinExistence type="inferred from homology"/>
<gene>
    <name evidence="7" type="ORF">DBV05_g7009</name>
</gene>
<name>A0A5N5D9M1_9PEZI</name>
<comment type="caution">
    <text evidence="7">The sequence shown here is derived from an EMBL/GenBank/DDBJ whole genome shotgun (WGS) entry which is preliminary data.</text>
</comment>
<evidence type="ECO:0000313" key="7">
    <source>
        <dbReference type="EMBL" id="KAB2574317.1"/>
    </source>
</evidence>
<evidence type="ECO:0000256" key="5">
    <source>
        <dbReference type="ARBA" id="ARBA00023136"/>
    </source>
</evidence>
<protein>
    <recommendedName>
        <fullName evidence="9">Mitochondrial inner membrane protein COX18</fullName>
    </recommendedName>
</protein>
<evidence type="ECO:0000256" key="1">
    <source>
        <dbReference type="ARBA" id="ARBA00004141"/>
    </source>
</evidence>
<keyword evidence="3 6" id="KW-0812">Transmembrane</keyword>
<evidence type="ECO:0000256" key="6">
    <source>
        <dbReference type="SAM" id="Phobius"/>
    </source>
</evidence>
<sequence length="379" mass="42002">MHPRCTAPRLAARSLRGLTPRFGAHLHRNAPARPLNPSQARCMSMANTYTETLAGNPEPLAENILNLSWGLLEILHNCGLSWAVALPASAVVIRACIIMPLFQIPSRKAQQTTASLLPLTRAFHIVKKHSAHMAHYSKGPRVAQAVTIRSVAKYNHQIRKRWGSQRWKQMLPFCGLPVFISMAEVIRRMVGTRSGLWGLVFGSGSYAAPKASEQVSDAVTTDGVTDALESVAEWKGTTSLPSSVPETLSNWLEPSMAAEGMLWFPNLMLPDPCMILPFAVSGLTMASIYAGSKAPHKGHEKPSFFIFKRVLMTLALAIGPMTLNLPSGILLYWCASTSCAWLSHIYLDRFYPVRMPPTPCKRSIPYYPKKDIEKMRQQR</sequence>
<dbReference type="OrthoDB" id="2148490at2759"/>
<evidence type="ECO:0008006" key="9">
    <source>
        <dbReference type="Google" id="ProtNLM"/>
    </source>
</evidence>
<evidence type="ECO:0000256" key="2">
    <source>
        <dbReference type="ARBA" id="ARBA00009877"/>
    </source>
</evidence>
<dbReference type="PANTHER" id="PTHR12428:SF65">
    <property type="entry name" value="CYTOCHROME C OXIDASE ASSEMBLY PROTEIN COX18, MITOCHONDRIAL"/>
    <property type="match status" value="1"/>
</dbReference>
<organism evidence="7 8">
    <name type="scientific">Lasiodiplodia theobromae</name>
    <dbReference type="NCBI Taxonomy" id="45133"/>
    <lineage>
        <taxon>Eukaryota</taxon>
        <taxon>Fungi</taxon>
        <taxon>Dikarya</taxon>
        <taxon>Ascomycota</taxon>
        <taxon>Pezizomycotina</taxon>
        <taxon>Dothideomycetes</taxon>
        <taxon>Dothideomycetes incertae sedis</taxon>
        <taxon>Botryosphaeriales</taxon>
        <taxon>Botryosphaeriaceae</taxon>
        <taxon>Lasiodiplodia</taxon>
    </lineage>
</organism>
<dbReference type="GO" id="GO:0032979">
    <property type="term" value="P:protein insertion into mitochondrial inner membrane from matrix"/>
    <property type="evidence" value="ECO:0007669"/>
    <property type="project" value="TreeGrafter"/>
</dbReference>
<evidence type="ECO:0000256" key="4">
    <source>
        <dbReference type="ARBA" id="ARBA00022989"/>
    </source>
</evidence>
<dbReference type="GO" id="GO:0032977">
    <property type="term" value="F:membrane insertase activity"/>
    <property type="evidence" value="ECO:0007669"/>
    <property type="project" value="InterPro"/>
</dbReference>
<dbReference type="AlphaFoldDB" id="A0A5N5D9M1"/>